<dbReference type="PANTHER" id="PTHR46957:SF1">
    <property type="entry name" value="PHOSPHATIDYLINOSITOL PHOSPHATASE PTPRQ"/>
    <property type="match status" value="1"/>
</dbReference>
<evidence type="ECO:0000313" key="14">
    <source>
        <dbReference type="Proteomes" id="UP001652640"/>
    </source>
</evidence>
<name>A0ABM4H469_ODOVR</name>
<feature type="domain" description="Fibronectin type-III" evidence="13">
    <location>
        <begin position="60"/>
        <end position="155"/>
    </location>
</feature>
<dbReference type="PROSITE" id="PS00383">
    <property type="entry name" value="TYR_PHOSPHATASE_1"/>
    <property type="match status" value="1"/>
</dbReference>
<evidence type="ECO:0000256" key="10">
    <source>
        <dbReference type="SAM" id="SignalP"/>
    </source>
</evidence>
<keyword evidence="7 9" id="KW-0472">Membrane</keyword>
<dbReference type="PRINTS" id="PR00700">
    <property type="entry name" value="PRTYPHPHTASE"/>
</dbReference>
<dbReference type="InterPro" id="IPR000387">
    <property type="entry name" value="Tyr_Pase_dom"/>
</dbReference>
<feature type="domain" description="Fibronectin type-III" evidence="13">
    <location>
        <begin position="765"/>
        <end position="855"/>
    </location>
</feature>
<feature type="domain" description="Fibronectin type-III" evidence="13">
    <location>
        <begin position="571"/>
        <end position="666"/>
    </location>
</feature>
<feature type="domain" description="Tyrosine-protein phosphatase" evidence="11">
    <location>
        <begin position="1808"/>
        <end position="2064"/>
    </location>
</feature>
<dbReference type="SUPFAM" id="SSF52799">
    <property type="entry name" value="(Phosphotyrosine protein) phosphatases II"/>
    <property type="match status" value="1"/>
</dbReference>
<dbReference type="CDD" id="cd00063">
    <property type="entry name" value="FN3"/>
    <property type="match status" value="13"/>
</dbReference>
<keyword evidence="6 9" id="KW-1133">Transmembrane helix</keyword>
<evidence type="ECO:0000256" key="3">
    <source>
        <dbReference type="ARBA" id="ARBA00022729"/>
    </source>
</evidence>
<comment type="subcellular location">
    <subcellularLocation>
        <location evidence="1">Membrane</location>
        <topology evidence="1">Single-pass membrane protein</topology>
    </subcellularLocation>
</comment>
<feature type="chain" id="PRO_5045077150" evidence="10">
    <location>
        <begin position="21"/>
        <end position="2104"/>
    </location>
</feature>
<dbReference type="SMART" id="SM00194">
    <property type="entry name" value="PTPc"/>
    <property type="match status" value="1"/>
</dbReference>
<evidence type="ECO:0000259" key="11">
    <source>
        <dbReference type="PROSITE" id="PS50055"/>
    </source>
</evidence>
<dbReference type="PANTHER" id="PTHR46957">
    <property type="entry name" value="CYTOKINE RECEPTOR"/>
    <property type="match status" value="1"/>
</dbReference>
<evidence type="ECO:0000256" key="9">
    <source>
        <dbReference type="SAM" id="Phobius"/>
    </source>
</evidence>
<keyword evidence="14" id="KW-1185">Reference proteome</keyword>
<feature type="domain" description="Fibronectin type-III" evidence="13">
    <location>
        <begin position="1458"/>
        <end position="1559"/>
    </location>
</feature>
<feature type="domain" description="Fibronectin type-III" evidence="13">
    <location>
        <begin position="1246"/>
        <end position="1350"/>
    </location>
</feature>
<dbReference type="PROSITE" id="PS50056">
    <property type="entry name" value="TYR_PHOSPHATASE_2"/>
    <property type="match status" value="1"/>
</dbReference>
<sequence length="2104" mass="234531">MMDFLIIFLLLFIGTSETQADVSNAVPGTRYDVTISSISATTYSSPVSRTVTTNVTKPGPPVFLAGERVGSAGILLSWNTPPNPNGRIISYIVKYKEVCPWMQATYTQVRTKPDSLEVLLTNLNPGTTYEIKVAAENSAGIGVFSDPFLFQTAESAPGKVVNLTVEAFNYSAVNLIWYLPRQPNGKITSFKISVKHARSGIVVKDVSIRVEDILTGKLPECNENNESFLWSTTSPSPTLGRVTPPSRTTYSSSTLSRSKISSVWKEPISFVVTRLRPYTTYLFEVSAVTTEAGYIDSTIVRTPESVPEGPPRNCITSNITGKAFAISWDPPTVVTGKFSYRVELYGPSGRILDNSTKDLKFAFTNLTPFTAYDVYVAAETSAGIGPKSNISVFTPPEVPGAVFDLQVAEVEATEIRITWKKPRQPNGIINQYRVKVLVSQTRVLLEDTLLIGKDEVQYINPMAPETVSIVESMAGLFEGSAEMSSDLYSLASVIYNSHPHNYFPVKGRAEDQPSTFGTSRNQYITDIAAQQLSYVIRRLVPFTEHMISVSAFTIMGEGPPTVLNVRTLEQVPSSIQVINYKNISSSSILLYWDPPEYPNGKITHYTIYAMELDTNRAFQMTTIDNNFLITGLKKYTKYKMRVAASTTVGESSLSEANDIFVRTPEDEPESSPQDVEVTDVTASEISLKWSPPQKPNGIIVAYEVLYRNVNTLFMKNTSTTDIILGELKPYTLYNISVRSYTRFGHGDQLSSIISVRTSETVPDSAPENITYKNITSGEIELSFLPPSSPNGIIKTYTIYLMKSNGNEERVINTTSLTQNIKGLKKYAQYTIEVSASTLKGEGIRSAPISVLTEEDAPDSPPQYFSVKQLSGVMVKLSWQPPLEPNGIILYYTVYVWDRSSLKTVNVTETSLEFSDLDHNVEYNAYVTASTRFGDGEKRSNIINFRTPEGAPSDPPKDVHYSNLSSSSILLFWTPPSKPNGVIQYYSVYYRNTSGTFIQNFTLHEVTNDFDNMTVSAIIDKLAIFSYYTFWLTASTSVGNGNKSSGIVHVYTDQDMPLAPPQNLTLVNYTSDLVWLKWSPSPVPGGIVKIYSLKIHEHETDTIFYKNISGFQTEAKLVGLEPVSTYSISITAFTKVGNGNQFSNVVKFTTQESVPDAVQNIECMATSWQSASVKWDPPKKANGIITHYTITVGRNATNISPQDHMHTFMKLLANTSYAFEIRASTSAGEGNEMTCNVSTLPETVPSVPMNIAFSDVQSTSATLTWMRPDSIFGYFQNYKITTQLRAKKCGEWDSEECVEHQKIQYLYEADLTEETVYELKKFRWYRFQVAASTNAGYGNASNWISTQTLPGPPDGPPENVHVVATSPFSINISWSEPAVITGPTFYLIDVKSVDSDEFNISLIKSNEENKTIEVKDLEIFTRYSVVITAFTGNLSAAYVEGKSSAEIIVTTLESVPKDPPNNMTFQKIPDEVTKFQLTFLPPSQPNGNIQVYQALVYREDDPTAVQIHNLSIIQKTDTSVIAVLEGLKGGHTYNISVYAINSAGAGPKVQMRITMDIKAPARPKTKPTPIYDATGKLLVTSTTITIRMPICYYNDDHGPIKNIQVLVAEAGAQHDGNVTKWYDAYFNKPRPYFTNEGFPNPPCTEGKAKFSGNEEIYIIGADNACMIPGNEDKICNGPLKPKKQYLFKFRATNVMGQFTDSDYSDPVKTLSEGLSERTVEIILSVTLCILSIILLGTAVFAFARIRQKQKEGGTYSPRDAEIIDTKFKLDQLITVADLELKDERLTRPISKKSFLQHVEELCTNNNLKFQEEFSELPKFLQDLSSTDADLPWNRAKNRFPNIKPYNNNRVKLIADASIPGSDYINASYVSGYLCPNEFIATQGPLPGTVGDFWRMVWETRAKTLVMLTQCFEKGRTRCHQYWPEDNKPVTVFGDIVITKLMEDVQIDWTIRDLKIERHGDCMTIRQCNFTAWPEHGVPENSTPLLHFVKLVRASRAHDTTPMIVHCSAGVGRTGVFIALDHLTQHINDHDFVDIYGLVAELRSERMCMVQNLAQYIFLHQCVLDLLSSKGNNQLICFVNYSALQKMDSLDAMEGDVELEWEETTM</sequence>
<protein>
    <submittedName>
        <fullName evidence="15">Phosphatidylinositol phosphatase PTPRQ isoform X2</fullName>
    </submittedName>
</protein>
<dbReference type="PROSITE" id="PS50055">
    <property type="entry name" value="TYR_PHOSPHATASE_PTP"/>
    <property type="match status" value="1"/>
</dbReference>
<evidence type="ECO:0000313" key="15">
    <source>
        <dbReference type="RefSeq" id="XP_070310363.1"/>
    </source>
</evidence>
<feature type="signal peptide" evidence="10">
    <location>
        <begin position="1"/>
        <end position="20"/>
    </location>
</feature>
<feature type="domain" description="Fibronectin type-III" evidence="13">
    <location>
        <begin position="1059"/>
        <end position="1152"/>
    </location>
</feature>
<dbReference type="PROSITE" id="PS50853">
    <property type="entry name" value="FN3"/>
    <property type="match status" value="12"/>
</dbReference>
<dbReference type="Pfam" id="PF00102">
    <property type="entry name" value="Y_phosphatase"/>
    <property type="match status" value="1"/>
</dbReference>
<feature type="domain" description="Fibronectin type-III" evidence="13">
    <location>
        <begin position="671"/>
        <end position="760"/>
    </location>
</feature>
<evidence type="ECO:0000256" key="4">
    <source>
        <dbReference type="ARBA" id="ARBA00022801"/>
    </source>
</evidence>
<proteinExistence type="predicted"/>
<dbReference type="RefSeq" id="XP_070310363.1">
    <property type="nucleotide sequence ID" value="XM_070454262.1"/>
</dbReference>
<feature type="domain" description="Tyrosine specific protein phosphatases" evidence="12">
    <location>
        <begin position="1984"/>
        <end position="2055"/>
    </location>
</feature>
<feature type="domain" description="Fibronectin type-III" evidence="13">
    <location>
        <begin position="310"/>
        <end position="398"/>
    </location>
</feature>
<dbReference type="Gene3D" id="3.90.190.10">
    <property type="entry name" value="Protein tyrosine phosphatase superfamily"/>
    <property type="match status" value="1"/>
</dbReference>
<evidence type="ECO:0000256" key="8">
    <source>
        <dbReference type="ARBA" id="ARBA00023180"/>
    </source>
</evidence>
<evidence type="ECO:0000256" key="1">
    <source>
        <dbReference type="ARBA" id="ARBA00004167"/>
    </source>
</evidence>
<evidence type="ECO:0000256" key="6">
    <source>
        <dbReference type="ARBA" id="ARBA00022989"/>
    </source>
</evidence>
<keyword evidence="8" id="KW-0325">Glycoprotein</keyword>
<dbReference type="InterPro" id="IPR016130">
    <property type="entry name" value="Tyr_Pase_AS"/>
</dbReference>
<dbReference type="SMART" id="SM00060">
    <property type="entry name" value="FN3"/>
    <property type="match status" value="14"/>
</dbReference>
<keyword evidence="4" id="KW-0378">Hydrolase</keyword>
<dbReference type="Proteomes" id="UP001652640">
    <property type="component" value="Chromosome 24"/>
</dbReference>
<feature type="domain" description="Fibronectin type-III" evidence="13">
    <location>
        <begin position="860"/>
        <end position="949"/>
    </location>
</feature>
<dbReference type="Gene3D" id="2.60.40.10">
    <property type="entry name" value="Immunoglobulins"/>
    <property type="match status" value="14"/>
</dbReference>
<feature type="domain" description="Fibronectin type-III" evidence="13">
    <location>
        <begin position="954"/>
        <end position="1054"/>
    </location>
</feature>
<evidence type="ECO:0000259" key="13">
    <source>
        <dbReference type="PROSITE" id="PS50853"/>
    </source>
</evidence>
<organism evidence="14 15">
    <name type="scientific">Odocoileus virginianus</name>
    <name type="common">White-tailed deer</name>
    <dbReference type="NCBI Taxonomy" id="9874"/>
    <lineage>
        <taxon>Eukaryota</taxon>
        <taxon>Metazoa</taxon>
        <taxon>Chordata</taxon>
        <taxon>Craniata</taxon>
        <taxon>Vertebrata</taxon>
        <taxon>Euteleostomi</taxon>
        <taxon>Mammalia</taxon>
        <taxon>Eutheria</taxon>
        <taxon>Laurasiatheria</taxon>
        <taxon>Artiodactyla</taxon>
        <taxon>Ruminantia</taxon>
        <taxon>Pecora</taxon>
        <taxon>Cervidae</taxon>
        <taxon>Odocoileinae</taxon>
        <taxon>Odocoileus</taxon>
    </lineage>
</organism>
<dbReference type="InterPro" id="IPR050713">
    <property type="entry name" value="RTP_Phos/Ushers"/>
</dbReference>
<keyword evidence="5" id="KW-0904">Protein phosphatase</keyword>
<dbReference type="InterPro" id="IPR003595">
    <property type="entry name" value="Tyr_Pase_cat"/>
</dbReference>
<dbReference type="InterPro" id="IPR003961">
    <property type="entry name" value="FN3_dom"/>
</dbReference>
<accession>A0ABM4H469</accession>
<dbReference type="Pfam" id="PF00041">
    <property type="entry name" value="fn3"/>
    <property type="match status" value="12"/>
</dbReference>
<reference evidence="14" key="1">
    <citation type="journal article" date="2022" name="J. Hered.">
        <title>A De Novo Chromosome-Level Genome Assembly of the White-Tailed Deer, Odocoileus Virginianus.</title>
        <authorList>
            <person name="London E.W."/>
            <person name="Roca A.L."/>
            <person name="Novakofski J.E."/>
            <person name="Mateus-Pinilla N.E."/>
        </authorList>
    </citation>
    <scope>NUCLEOTIDE SEQUENCE [LARGE SCALE GENOMIC DNA]</scope>
</reference>
<keyword evidence="3 10" id="KW-0732">Signal</keyword>
<feature type="transmembrane region" description="Helical" evidence="9">
    <location>
        <begin position="1720"/>
        <end position="1742"/>
    </location>
</feature>
<evidence type="ECO:0000256" key="5">
    <source>
        <dbReference type="ARBA" id="ARBA00022912"/>
    </source>
</evidence>
<dbReference type="InterPro" id="IPR000242">
    <property type="entry name" value="PTP_cat"/>
</dbReference>
<evidence type="ECO:0000259" key="12">
    <source>
        <dbReference type="PROSITE" id="PS50056"/>
    </source>
</evidence>
<feature type="domain" description="Fibronectin type-III" evidence="13">
    <location>
        <begin position="1355"/>
        <end position="1453"/>
    </location>
</feature>
<reference evidence="15" key="2">
    <citation type="submission" date="2025-08" db="UniProtKB">
        <authorList>
            <consortium name="RefSeq"/>
        </authorList>
    </citation>
    <scope>IDENTIFICATION</scope>
    <source>
        <tissue evidence="15">Tongue muscle</tissue>
    </source>
</reference>
<evidence type="ECO:0000256" key="2">
    <source>
        <dbReference type="ARBA" id="ARBA00022692"/>
    </source>
</evidence>
<keyword evidence="2 9" id="KW-0812">Transmembrane</keyword>
<dbReference type="SUPFAM" id="SSF49265">
    <property type="entry name" value="Fibronectin type III"/>
    <property type="match status" value="7"/>
</dbReference>
<dbReference type="InterPro" id="IPR036116">
    <property type="entry name" value="FN3_sf"/>
</dbReference>
<dbReference type="GeneID" id="110124662"/>
<evidence type="ECO:0000256" key="7">
    <source>
        <dbReference type="ARBA" id="ARBA00023136"/>
    </source>
</evidence>
<gene>
    <name evidence="15" type="primary">PTPRQ</name>
</gene>
<dbReference type="InterPro" id="IPR029021">
    <property type="entry name" value="Prot-tyrosine_phosphatase-like"/>
</dbReference>
<dbReference type="InterPro" id="IPR013783">
    <property type="entry name" value="Ig-like_fold"/>
</dbReference>
<feature type="domain" description="Fibronectin type-III" evidence="13">
    <location>
        <begin position="1156"/>
        <end position="1242"/>
    </location>
</feature>
<dbReference type="SMART" id="SM00404">
    <property type="entry name" value="PTPc_motif"/>
    <property type="match status" value="1"/>
</dbReference>
<dbReference type="CDD" id="cd14616">
    <property type="entry name" value="R-PTPc-Q"/>
    <property type="match status" value="1"/>
</dbReference>